<dbReference type="Proteomes" id="UP001183643">
    <property type="component" value="Unassembled WGS sequence"/>
</dbReference>
<dbReference type="EMBL" id="JAVDYB010000001">
    <property type="protein sequence ID" value="MDR7277625.1"/>
    <property type="molecule type" value="Genomic_DNA"/>
</dbReference>
<evidence type="ECO:0000313" key="5">
    <source>
        <dbReference type="EMBL" id="MDR7277625.1"/>
    </source>
</evidence>
<dbReference type="PROSITE" id="PS50160">
    <property type="entry name" value="DNA_LIGASE_A3"/>
    <property type="match status" value="1"/>
</dbReference>
<dbReference type="AlphaFoldDB" id="A0AAE3YQ51"/>
<dbReference type="GO" id="GO:0006310">
    <property type="term" value="P:DNA recombination"/>
    <property type="evidence" value="ECO:0007669"/>
    <property type="project" value="InterPro"/>
</dbReference>
<evidence type="ECO:0000256" key="2">
    <source>
        <dbReference type="ARBA" id="ARBA00022598"/>
    </source>
</evidence>
<proteinExistence type="inferred from homology"/>
<gene>
    <name evidence="5" type="ORF">J2S41_004403</name>
</gene>
<dbReference type="SUPFAM" id="SSF56091">
    <property type="entry name" value="DNA ligase/mRNA capping enzyme, catalytic domain"/>
    <property type="match status" value="1"/>
</dbReference>
<evidence type="ECO:0000256" key="1">
    <source>
        <dbReference type="ARBA" id="ARBA00007572"/>
    </source>
</evidence>
<dbReference type="RefSeq" id="WP_310370024.1">
    <property type="nucleotide sequence ID" value="NZ_JAVDYB010000001.1"/>
</dbReference>
<keyword evidence="2 5" id="KW-0436">Ligase</keyword>
<dbReference type="GO" id="GO:0006281">
    <property type="term" value="P:DNA repair"/>
    <property type="evidence" value="ECO:0007669"/>
    <property type="project" value="InterPro"/>
</dbReference>
<dbReference type="InterPro" id="IPR050191">
    <property type="entry name" value="ATP-dep_DNA_ligase"/>
</dbReference>
<dbReference type="GO" id="GO:0003910">
    <property type="term" value="F:DNA ligase (ATP) activity"/>
    <property type="evidence" value="ECO:0007669"/>
    <property type="project" value="UniProtKB-EC"/>
</dbReference>
<evidence type="ECO:0000259" key="4">
    <source>
        <dbReference type="PROSITE" id="PS50160"/>
    </source>
</evidence>
<comment type="caution">
    <text evidence="5">The sequence shown here is derived from an EMBL/GenBank/DDBJ whole genome shotgun (WGS) entry which is preliminary data.</text>
</comment>
<evidence type="ECO:0000256" key="3">
    <source>
        <dbReference type="ARBA" id="ARBA00034003"/>
    </source>
</evidence>
<protein>
    <submittedName>
        <fullName evidence="5">ATP-dependent DNA ligase</fullName>
    </submittedName>
</protein>
<dbReference type="InterPro" id="IPR012340">
    <property type="entry name" value="NA-bd_OB-fold"/>
</dbReference>
<feature type="domain" description="ATP-dependent DNA ligase family profile" evidence="4">
    <location>
        <begin position="161"/>
        <end position="296"/>
    </location>
</feature>
<dbReference type="InterPro" id="IPR012310">
    <property type="entry name" value="DNA_ligase_ATP-dep_cent"/>
</dbReference>
<dbReference type="Gene3D" id="2.40.50.140">
    <property type="entry name" value="Nucleic acid-binding proteins"/>
    <property type="match status" value="1"/>
</dbReference>
<sequence length="384" mass="42126">MDEDGLHQLVIPHQGEKITNAIRVVRPGQRRLRRFRTSTGGWILRWQVSEPADAGRLRPPIEPMRAAAIAALPDGRGWIFQPKWDGWRAVAWRCDDGRVLLHSRHQRDLRPYFPDVVLHLAQWLPAGTVLDGELVSWDPARGRTDFAALGRRITAGRTLAAEVAAHPAHLVAFDCLADSGTVLLRRPLAARAAHLRQLLDGAPPALSLCAQTMDAGEARTWMADYAPAGLEGIVAKPAAGLYTPGRAGWGKRKLRRTAEAIVAGATGSVAAPVSLLLGRLDAGGRLRYVGRTHRLGAQQRTALDGVLRPVARGVWPQPLPASWAGDLTERRPLPYLPVEPLIAVEVDVAYEHGRWRHPLRYVRTRPDLDPAVLPLWSLDAGYAA</sequence>
<reference evidence="5" key="1">
    <citation type="submission" date="2023-07" db="EMBL/GenBank/DDBJ databases">
        <title>Sequencing the genomes of 1000 actinobacteria strains.</title>
        <authorList>
            <person name="Klenk H.-P."/>
        </authorList>
    </citation>
    <scope>NUCLEOTIDE SEQUENCE</scope>
    <source>
        <strain evidence="5">DSM 44707</strain>
    </source>
</reference>
<organism evidence="5 6">
    <name type="scientific">Catenuloplanes atrovinosus</name>
    <dbReference type="NCBI Taxonomy" id="137266"/>
    <lineage>
        <taxon>Bacteria</taxon>
        <taxon>Bacillati</taxon>
        <taxon>Actinomycetota</taxon>
        <taxon>Actinomycetes</taxon>
        <taxon>Micromonosporales</taxon>
        <taxon>Micromonosporaceae</taxon>
        <taxon>Catenuloplanes</taxon>
    </lineage>
</organism>
<name>A0AAE3YQ51_9ACTN</name>
<evidence type="ECO:0000313" key="6">
    <source>
        <dbReference type="Proteomes" id="UP001183643"/>
    </source>
</evidence>
<dbReference type="GO" id="GO:0005524">
    <property type="term" value="F:ATP binding"/>
    <property type="evidence" value="ECO:0007669"/>
    <property type="project" value="InterPro"/>
</dbReference>
<comment type="similarity">
    <text evidence="1">Belongs to the ATP-dependent DNA ligase family.</text>
</comment>
<dbReference type="Pfam" id="PF01068">
    <property type="entry name" value="DNA_ligase_A_M"/>
    <property type="match status" value="1"/>
</dbReference>
<dbReference type="PANTHER" id="PTHR45674">
    <property type="entry name" value="DNA LIGASE 1/3 FAMILY MEMBER"/>
    <property type="match status" value="1"/>
</dbReference>
<dbReference type="PANTHER" id="PTHR45674:SF4">
    <property type="entry name" value="DNA LIGASE 1"/>
    <property type="match status" value="1"/>
</dbReference>
<keyword evidence="6" id="KW-1185">Reference proteome</keyword>
<comment type="catalytic activity">
    <reaction evidence="3">
        <text>ATP + (deoxyribonucleotide)n-3'-hydroxyl + 5'-phospho-(deoxyribonucleotide)m = (deoxyribonucleotide)n+m + AMP + diphosphate.</text>
        <dbReference type="EC" id="6.5.1.1"/>
    </reaction>
</comment>
<accession>A0AAE3YQ51</accession>
<dbReference type="Gene3D" id="3.30.470.30">
    <property type="entry name" value="DNA ligase/mRNA capping enzyme"/>
    <property type="match status" value="1"/>
</dbReference>